<dbReference type="Proteomes" id="UP000631114">
    <property type="component" value="Unassembled WGS sequence"/>
</dbReference>
<feature type="compositionally biased region" description="Basic and acidic residues" evidence="1">
    <location>
        <begin position="61"/>
        <end position="71"/>
    </location>
</feature>
<feature type="region of interest" description="Disordered" evidence="1">
    <location>
        <begin position="144"/>
        <end position="175"/>
    </location>
</feature>
<feature type="region of interest" description="Disordered" evidence="1">
    <location>
        <begin position="44"/>
        <end position="120"/>
    </location>
</feature>
<evidence type="ECO:0000313" key="2">
    <source>
        <dbReference type="EMBL" id="KAF9624250.1"/>
    </source>
</evidence>
<dbReference type="EMBL" id="JADFTS010000001">
    <property type="protein sequence ID" value="KAF9624250.1"/>
    <property type="molecule type" value="Genomic_DNA"/>
</dbReference>
<keyword evidence="3" id="KW-1185">Reference proteome</keyword>
<feature type="compositionally biased region" description="Acidic residues" evidence="1">
    <location>
        <begin position="101"/>
        <end position="120"/>
    </location>
</feature>
<dbReference type="OrthoDB" id="1925835at2759"/>
<dbReference type="InterPro" id="IPR039300">
    <property type="entry name" value="JASON"/>
</dbReference>
<organism evidence="2 3">
    <name type="scientific">Coptis chinensis</name>
    <dbReference type="NCBI Taxonomy" id="261450"/>
    <lineage>
        <taxon>Eukaryota</taxon>
        <taxon>Viridiplantae</taxon>
        <taxon>Streptophyta</taxon>
        <taxon>Embryophyta</taxon>
        <taxon>Tracheophyta</taxon>
        <taxon>Spermatophyta</taxon>
        <taxon>Magnoliopsida</taxon>
        <taxon>Ranunculales</taxon>
        <taxon>Ranunculaceae</taxon>
        <taxon>Coptidoideae</taxon>
        <taxon>Coptis</taxon>
    </lineage>
</organism>
<accession>A0A835M9H2</accession>
<protein>
    <submittedName>
        <fullName evidence="2">Uncharacterized protein</fullName>
    </submittedName>
</protein>
<feature type="compositionally biased region" description="Polar residues" evidence="1">
    <location>
        <begin position="80"/>
        <end position="91"/>
    </location>
</feature>
<dbReference type="PANTHER" id="PTHR33318">
    <property type="entry name" value="ASPARTYL/GLUTAMYL-TRNA(ASN/GLN) AMIDOTRANSFERASE SUBUNIT"/>
    <property type="match status" value="1"/>
</dbReference>
<evidence type="ECO:0000256" key="1">
    <source>
        <dbReference type="SAM" id="MobiDB-lite"/>
    </source>
</evidence>
<name>A0A835M9H2_9MAGN</name>
<dbReference type="PANTHER" id="PTHR33318:SF4">
    <property type="entry name" value="OS04G0511700 PROTEIN"/>
    <property type="match status" value="1"/>
</dbReference>
<dbReference type="AlphaFoldDB" id="A0A835M9H2"/>
<feature type="compositionally biased region" description="Basic and acidic residues" evidence="1">
    <location>
        <begin position="44"/>
        <end position="53"/>
    </location>
</feature>
<sequence length="189" mass="22057">MGCFLNCFGAKKERRRRKPNKREQLGFGTRKKVTFDLNVKTYEETSTHEIRDYESEEEKESEDKKEERDESSIISVVGSFPSNHRYQNCSNSDDEYKVESEESELDDDEDDYYDDDDEDDKSTRLCKMSLRVLFSLPSAAIKRHGSETPLAEKEVNSPLPLSRHRPEEMKTLSSNQNTFEIEANMSIQF</sequence>
<comment type="caution">
    <text evidence="2">The sequence shown here is derived from an EMBL/GenBank/DDBJ whole genome shotgun (WGS) entry which is preliminary data.</text>
</comment>
<evidence type="ECO:0000313" key="3">
    <source>
        <dbReference type="Proteomes" id="UP000631114"/>
    </source>
</evidence>
<gene>
    <name evidence="2" type="ORF">IFM89_009049</name>
</gene>
<proteinExistence type="predicted"/>
<reference evidence="2 3" key="1">
    <citation type="submission" date="2020-10" db="EMBL/GenBank/DDBJ databases">
        <title>The Coptis chinensis genome and diversification of protoberbering-type alkaloids.</title>
        <authorList>
            <person name="Wang B."/>
            <person name="Shu S."/>
            <person name="Song C."/>
            <person name="Liu Y."/>
        </authorList>
    </citation>
    <scope>NUCLEOTIDE SEQUENCE [LARGE SCALE GENOMIC DNA]</scope>
    <source>
        <strain evidence="2">HL-2020</strain>
        <tissue evidence="2">Leaf</tissue>
    </source>
</reference>
<feature type="compositionally biased region" description="Basic and acidic residues" evidence="1">
    <location>
        <begin position="144"/>
        <end position="155"/>
    </location>
</feature>
<dbReference type="GO" id="GO:0007142">
    <property type="term" value="P:male meiosis II"/>
    <property type="evidence" value="ECO:0007669"/>
    <property type="project" value="InterPro"/>
</dbReference>